<sequence length="125" mass="14260">MNTQLKNQWIALEEKYHKLLKEKVNQYNSSSNSPIPQPIITSQLTFCKDGIVIHKLSEPHLKSGISIIVNNSSIAEVKELKSMKGENSNGFYHSIDVFHFDQIDDYNPEQIVEKDLVHFCKSSVA</sequence>
<name>A0A2U2XF21_9FLAO</name>
<proteinExistence type="predicted"/>
<dbReference type="EMBL" id="QFRJ01000002">
    <property type="protein sequence ID" value="PWH86402.1"/>
    <property type="molecule type" value="Genomic_DNA"/>
</dbReference>
<organism evidence="1 2">
    <name type="scientific">Brumimicrobium oceani</name>
    <dbReference type="NCBI Taxonomy" id="2100725"/>
    <lineage>
        <taxon>Bacteria</taxon>
        <taxon>Pseudomonadati</taxon>
        <taxon>Bacteroidota</taxon>
        <taxon>Flavobacteriia</taxon>
        <taxon>Flavobacteriales</taxon>
        <taxon>Crocinitomicaceae</taxon>
        <taxon>Brumimicrobium</taxon>
    </lineage>
</organism>
<evidence type="ECO:0000313" key="1">
    <source>
        <dbReference type="EMBL" id="PWH86402.1"/>
    </source>
</evidence>
<keyword evidence="2" id="KW-1185">Reference proteome</keyword>
<gene>
    <name evidence="1" type="ORF">DIT68_03950</name>
</gene>
<reference evidence="1 2" key="2">
    <citation type="submission" date="2018-05" db="EMBL/GenBank/DDBJ databases">
        <authorList>
            <person name="Lanie J.A."/>
            <person name="Ng W.-L."/>
            <person name="Kazmierczak K.M."/>
            <person name="Andrzejewski T.M."/>
            <person name="Davidsen T.M."/>
            <person name="Wayne K.J."/>
            <person name="Tettelin H."/>
            <person name="Glass J.I."/>
            <person name="Rusch D."/>
            <person name="Podicherti R."/>
            <person name="Tsui H.-C.T."/>
            <person name="Winkler M.E."/>
        </authorList>
    </citation>
    <scope>NUCLEOTIDE SEQUENCE [LARGE SCALE GENOMIC DNA]</scope>
    <source>
        <strain evidence="1 2">C305</strain>
    </source>
</reference>
<dbReference type="OrthoDB" id="9869021at2"/>
<reference evidence="1 2" key="1">
    <citation type="submission" date="2018-05" db="EMBL/GenBank/DDBJ databases">
        <title>Brumimicrobium oceani sp. nov., isolated from coastal sediment.</title>
        <authorList>
            <person name="Kou Y."/>
        </authorList>
    </citation>
    <scope>NUCLEOTIDE SEQUENCE [LARGE SCALE GENOMIC DNA]</scope>
    <source>
        <strain evidence="1 2">C305</strain>
    </source>
</reference>
<dbReference type="AlphaFoldDB" id="A0A2U2XF21"/>
<protein>
    <submittedName>
        <fullName evidence="1">Uncharacterized protein</fullName>
    </submittedName>
</protein>
<dbReference type="Proteomes" id="UP000245370">
    <property type="component" value="Unassembled WGS sequence"/>
</dbReference>
<evidence type="ECO:0000313" key="2">
    <source>
        <dbReference type="Proteomes" id="UP000245370"/>
    </source>
</evidence>
<accession>A0A2U2XF21</accession>
<comment type="caution">
    <text evidence="1">The sequence shown here is derived from an EMBL/GenBank/DDBJ whole genome shotgun (WGS) entry which is preliminary data.</text>
</comment>
<dbReference type="RefSeq" id="WP_109358513.1">
    <property type="nucleotide sequence ID" value="NZ_QFRJ01000002.1"/>
</dbReference>